<evidence type="ECO:0000313" key="3">
    <source>
        <dbReference type="EMBL" id="MBB4678354.1"/>
    </source>
</evidence>
<reference evidence="3 4" key="1">
    <citation type="submission" date="2020-08" db="EMBL/GenBank/DDBJ databases">
        <title>Sequencing the genomes of 1000 actinobacteria strains.</title>
        <authorList>
            <person name="Klenk H.-P."/>
        </authorList>
    </citation>
    <scope>NUCLEOTIDE SEQUENCE [LARGE SCALE GENOMIC DNA]</scope>
    <source>
        <strain evidence="3 4">DSM 44230</strain>
    </source>
</reference>
<dbReference type="InterPro" id="IPR029058">
    <property type="entry name" value="AB_hydrolase_fold"/>
</dbReference>
<keyword evidence="1" id="KW-0378">Hydrolase</keyword>
<dbReference type="GO" id="GO:0016787">
    <property type="term" value="F:hydrolase activity"/>
    <property type="evidence" value="ECO:0007669"/>
    <property type="project" value="UniProtKB-KW"/>
</dbReference>
<dbReference type="RefSeq" id="WP_312987831.1">
    <property type="nucleotide sequence ID" value="NZ_BAAAUI010000004.1"/>
</dbReference>
<dbReference type="InterPro" id="IPR000073">
    <property type="entry name" value="AB_hydrolase_1"/>
</dbReference>
<feature type="domain" description="AB hydrolase-1" evidence="2">
    <location>
        <begin position="24"/>
        <end position="126"/>
    </location>
</feature>
<protein>
    <submittedName>
        <fullName evidence="3">Pimeloyl-ACP methyl ester carboxylesterase</fullName>
    </submittedName>
</protein>
<keyword evidence="4" id="KW-1185">Reference proteome</keyword>
<evidence type="ECO:0000259" key="2">
    <source>
        <dbReference type="Pfam" id="PF00561"/>
    </source>
</evidence>
<sequence>MLIESTYPATDARPLSVTTLGTGPLVVLLHGGGPDHHSLLPLAHHLSDQHTVALPDIRGYGRSLCPDPTQHTWTHYTQDVLALLDHLGAERAALGGTGLGATISLRTALRHPDRVAATVLISVEDIEDDSAKAAEAEFLAAFAERVRTSGLEAGWAPILPQLAPLIGALVREAIPRADAASVAAAAAIGADRAFGGVGELAGVVAPTLVFPGADYRHPAAVARELVGVLPNGRLAGVGLSEDLRSAEDLAGAVGAAVREFLGEVHRVA</sequence>
<dbReference type="GO" id="GO:0016020">
    <property type="term" value="C:membrane"/>
    <property type="evidence" value="ECO:0007669"/>
    <property type="project" value="TreeGrafter"/>
</dbReference>
<dbReference type="EMBL" id="JACHMH010000001">
    <property type="protein sequence ID" value="MBB4678354.1"/>
    <property type="molecule type" value="Genomic_DNA"/>
</dbReference>
<dbReference type="PANTHER" id="PTHR43798:SF31">
    <property type="entry name" value="AB HYDROLASE SUPERFAMILY PROTEIN YCLE"/>
    <property type="match status" value="1"/>
</dbReference>
<dbReference type="PRINTS" id="PR00111">
    <property type="entry name" value="ABHYDROLASE"/>
</dbReference>
<evidence type="ECO:0000256" key="1">
    <source>
        <dbReference type="ARBA" id="ARBA00022801"/>
    </source>
</evidence>
<dbReference type="SUPFAM" id="SSF53474">
    <property type="entry name" value="alpha/beta-Hydrolases"/>
    <property type="match status" value="1"/>
</dbReference>
<dbReference type="Pfam" id="PF00561">
    <property type="entry name" value="Abhydrolase_1"/>
    <property type="match status" value="1"/>
</dbReference>
<proteinExistence type="predicted"/>
<dbReference type="Gene3D" id="3.40.50.1820">
    <property type="entry name" value="alpha/beta hydrolase"/>
    <property type="match status" value="1"/>
</dbReference>
<gene>
    <name evidence="3" type="ORF">HNR67_004472</name>
</gene>
<dbReference type="PANTHER" id="PTHR43798">
    <property type="entry name" value="MONOACYLGLYCEROL LIPASE"/>
    <property type="match status" value="1"/>
</dbReference>
<organism evidence="3 4">
    <name type="scientific">Crossiella cryophila</name>
    <dbReference type="NCBI Taxonomy" id="43355"/>
    <lineage>
        <taxon>Bacteria</taxon>
        <taxon>Bacillati</taxon>
        <taxon>Actinomycetota</taxon>
        <taxon>Actinomycetes</taxon>
        <taxon>Pseudonocardiales</taxon>
        <taxon>Pseudonocardiaceae</taxon>
        <taxon>Crossiella</taxon>
    </lineage>
</organism>
<accession>A0A7W7FWX1</accession>
<dbReference type="Proteomes" id="UP000533598">
    <property type="component" value="Unassembled WGS sequence"/>
</dbReference>
<dbReference type="InterPro" id="IPR050266">
    <property type="entry name" value="AB_hydrolase_sf"/>
</dbReference>
<dbReference type="AlphaFoldDB" id="A0A7W7FWX1"/>
<name>A0A7W7FWX1_9PSEU</name>
<evidence type="ECO:0000313" key="4">
    <source>
        <dbReference type="Proteomes" id="UP000533598"/>
    </source>
</evidence>
<comment type="caution">
    <text evidence="3">The sequence shown here is derived from an EMBL/GenBank/DDBJ whole genome shotgun (WGS) entry which is preliminary data.</text>
</comment>